<keyword evidence="7" id="KW-1185">Reference proteome</keyword>
<dbReference type="SUPFAM" id="SSF53850">
    <property type="entry name" value="Periplasmic binding protein-like II"/>
    <property type="match status" value="1"/>
</dbReference>
<dbReference type="Gene3D" id="3.90.76.10">
    <property type="entry name" value="Dipeptide-binding Protein, Domain 1"/>
    <property type="match status" value="1"/>
</dbReference>
<proteinExistence type="inferred from homology"/>
<evidence type="ECO:0000313" key="7">
    <source>
        <dbReference type="Proteomes" id="UP000632377"/>
    </source>
</evidence>
<sequence length="554" mass="61529">MGKKKLLVMTITTVLTMTSILTGCKGSNTTPTNSSTNNTPQVINVSTTQDPATLDTSKLADSASNTVAQETQEGLVRLENKKLVAAGAEKWETSTDGLTWTFHLRDYSWTDGKKITAQDYVYAVKRLFEPSIACPNAGIFYVVKGGEAYNTNKGKAEDIGVKAVDEKTLQFTLNTPTPYFLQLMNFVNVLPLRQDIVEKAGESYGTDPKALVYSGPFVVDQWVKGSKVILKKNDKYWDAKSVKLETANINLIPEEATRQQMFDGKSLDLIQNVKQEYSTKLKDKIDKGEVTSIIGYYPSVGYIAFNNNDPNKIFTNAKVRLAFSLALDREGYVKNVTKKDQAAYGLVPYGLNNGDKIFREAASEPLKEVKGQDPKELLKQGLQELGLDQSKQIEITFLQRNANADTRVVGEFYQSQWEKNLGVKVKIDTASDGATFNKMIMKGTYQVAQTGWGADYNDPMTFMGLFITGDGNNSAFFSDSQYDELVKKASVESDMTKRLDMFKQAEKILIADKAAIAPLTFNVASNYMQSYVKGLDIEAGGPSYELKRVYIEKK</sequence>
<dbReference type="CDD" id="cd08504">
    <property type="entry name" value="PBP2_OppA"/>
    <property type="match status" value="1"/>
</dbReference>
<evidence type="ECO:0000256" key="4">
    <source>
        <dbReference type="ARBA" id="ARBA00022729"/>
    </source>
</evidence>
<keyword evidence="3" id="KW-0813">Transport</keyword>
<dbReference type="PIRSF" id="PIRSF002741">
    <property type="entry name" value="MppA"/>
    <property type="match status" value="1"/>
</dbReference>
<comment type="subcellular location">
    <subcellularLocation>
        <location evidence="1">Cell envelope</location>
    </subcellularLocation>
</comment>
<evidence type="ECO:0000256" key="2">
    <source>
        <dbReference type="ARBA" id="ARBA00005695"/>
    </source>
</evidence>
<feature type="domain" description="Solute-binding protein family 5" evidence="5">
    <location>
        <begin position="83"/>
        <end position="473"/>
    </location>
</feature>
<evidence type="ECO:0000256" key="1">
    <source>
        <dbReference type="ARBA" id="ARBA00004196"/>
    </source>
</evidence>
<dbReference type="PANTHER" id="PTHR30290">
    <property type="entry name" value="PERIPLASMIC BINDING COMPONENT OF ABC TRANSPORTER"/>
    <property type="match status" value="1"/>
</dbReference>
<protein>
    <submittedName>
        <fullName evidence="6">Peptide ABC transporter substrate-binding protein</fullName>
    </submittedName>
</protein>
<dbReference type="PANTHER" id="PTHR30290:SF10">
    <property type="entry name" value="PERIPLASMIC OLIGOPEPTIDE-BINDING PROTEIN-RELATED"/>
    <property type="match status" value="1"/>
</dbReference>
<accession>A0ABS1TAT8</accession>
<comment type="similarity">
    <text evidence="2">Belongs to the bacterial solute-binding protein 5 family.</text>
</comment>
<dbReference type="InterPro" id="IPR000914">
    <property type="entry name" value="SBP_5_dom"/>
</dbReference>
<keyword evidence="4" id="KW-0732">Signal</keyword>
<dbReference type="EMBL" id="JAESWC010000004">
    <property type="protein sequence ID" value="MBL4936464.1"/>
    <property type="molecule type" value="Genomic_DNA"/>
</dbReference>
<comment type="caution">
    <text evidence="6">The sequence shown here is derived from an EMBL/GenBank/DDBJ whole genome shotgun (WGS) entry which is preliminary data.</text>
</comment>
<dbReference type="Proteomes" id="UP000632377">
    <property type="component" value="Unassembled WGS sequence"/>
</dbReference>
<organism evidence="6 7">
    <name type="scientific">Clostridium rhizosphaerae</name>
    <dbReference type="NCBI Taxonomy" id="2803861"/>
    <lineage>
        <taxon>Bacteria</taxon>
        <taxon>Bacillati</taxon>
        <taxon>Bacillota</taxon>
        <taxon>Clostridia</taxon>
        <taxon>Eubacteriales</taxon>
        <taxon>Clostridiaceae</taxon>
        <taxon>Clostridium</taxon>
    </lineage>
</organism>
<evidence type="ECO:0000313" key="6">
    <source>
        <dbReference type="EMBL" id="MBL4936464.1"/>
    </source>
</evidence>
<evidence type="ECO:0000256" key="3">
    <source>
        <dbReference type="ARBA" id="ARBA00022448"/>
    </source>
</evidence>
<evidence type="ECO:0000259" key="5">
    <source>
        <dbReference type="Pfam" id="PF00496"/>
    </source>
</evidence>
<dbReference type="InterPro" id="IPR030678">
    <property type="entry name" value="Peptide/Ni-bd"/>
</dbReference>
<dbReference type="RefSeq" id="WP_202749209.1">
    <property type="nucleotide sequence ID" value="NZ_JAESWC010000004.1"/>
</dbReference>
<dbReference type="Gene3D" id="3.10.105.10">
    <property type="entry name" value="Dipeptide-binding Protein, Domain 3"/>
    <property type="match status" value="1"/>
</dbReference>
<name>A0ABS1TAT8_9CLOT</name>
<dbReference type="InterPro" id="IPR039424">
    <property type="entry name" value="SBP_5"/>
</dbReference>
<dbReference type="Pfam" id="PF00496">
    <property type="entry name" value="SBP_bac_5"/>
    <property type="match status" value="1"/>
</dbReference>
<reference evidence="6 7" key="1">
    <citation type="submission" date="2021-01" db="EMBL/GenBank/DDBJ databases">
        <title>Genome public.</title>
        <authorList>
            <person name="Liu C."/>
            <person name="Sun Q."/>
        </authorList>
    </citation>
    <scope>NUCLEOTIDE SEQUENCE [LARGE SCALE GENOMIC DNA]</scope>
    <source>
        <strain evidence="6 7">YIM B02515</strain>
    </source>
</reference>
<dbReference type="Gene3D" id="3.40.190.10">
    <property type="entry name" value="Periplasmic binding protein-like II"/>
    <property type="match status" value="1"/>
</dbReference>
<gene>
    <name evidence="6" type="ORF">JK636_11905</name>
</gene>
<dbReference type="PROSITE" id="PS51257">
    <property type="entry name" value="PROKAR_LIPOPROTEIN"/>
    <property type="match status" value="1"/>
</dbReference>